<dbReference type="InterPro" id="IPR050428">
    <property type="entry name" value="TCS_sensor_his_kinase"/>
</dbReference>
<organism evidence="15 16">
    <name type="scientific">Aquisphaera giovannonii</name>
    <dbReference type="NCBI Taxonomy" id="406548"/>
    <lineage>
        <taxon>Bacteria</taxon>
        <taxon>Pseudomonadati</taxon>
        <taxon>Planctomycetota</taxon>
        <taxon>Planctomycetia</taxon>
        <taxon>Isosphaerales</taxon>
        <taxon>Isosphaeraceae</taxon>
        <taxon>Aquisphaera</taxon>
    </lineage>
</organism>
<dbReference type="Gene3D" id="6.10.340.10">
    <property type="match status" value="1"/>
</dbReference>
<dbReference type="GO" id="GO:0005886">
    <property type="term" value="C:plasma membrane"/>
    <property type="evidence" value="ECO:0007669"/>
    <property type="project" value="TreeGrafter"/>
</dbReference>
<evidence type="ECO:0000256" key="12">
    <source>
        <dbReference type="SAM" id="Phobius"/>
    </source>
</evidence>
<evidence type="ECO:0000256" key="10">
    <source>
        <dbReference type="ARBA" id="ARBA00023136"/>
    </source>
</evidence>
<evidence type="ECO:0000256" key="3">
    <source>
        <dbReference type="ARBA" id="ARBA00012438"/>
    </source>
</evidence>
<dbReference type="InterPro" id="IPR004358">
    <property type="entry name" value="Sig_transdc_His_kin-like_C"/>
</dbReference>
<dbReference type="FunFam" id="3.30.565.10:FF:000006">
    <property type="entry name" value="Sensor histidine kinase WalK"/>
    <property type="match status" value="1"/>
</dbReference>
<dbReference type="InterPro" id="IPR003594">
    <property type="entry name" value="HATPase_dom"/>
</dbReference>
<gene>
    <name evidence="15" type="primary">cusS_4</name>
    <name evidence="15" type="ORF">OJF2_47630</name>
</gene>
<dbReference type="SMART" id="SM00304">
    <property type="entry name" value="HAMP"/>
    <property type="match status" value="1"/>
</dbReference>
<keyword evidence="9" id="KW-0902">Two-component regulatory system</keyword>
<dbReference type="AlphaFoldDB" id="A0A5B9W6G8"/>
<dbReference type="SUPFAM" id="SSF55874">
    <property type="entry name" value="ATPase domain of HSP90 chaperone/DNA topoisomerase II/histidine kinase"/>
    <property type="match status" value="1"/>
</dbReference>
<evidence type="ECO:0000256" key="1">
    <source>
        <dbReference type="ARBA" id="ARBA00000085"/>
    </source>
</evidence>
<dbReference type="CDD" id="cd00075">
    <property type="entry name" value="HATPase"/>
    <property type="match status" value="1"/>
</dbReference>
<evidence type="ECO:0000256" key="5">
    <source>
        <dbReference type="ARBA" id="ARBA00022679"/>
    </source>
</evidence>
<dbReference type="Gene3D" id="3.30.565.10">
    <property type="entry name" value="Histidine kinase-like ATPase, C-terminal domain"/>
    <property type="match status" value="1"/>
</dbReference>
<dbReference type="Gene3D" id="1.10.287.130">
    <property type="match status" value="1"/>
</dbReference>
<dbReference type="PANTHER" id="PTHR45436">
    <property type="entry name" value="SENSOR HISTIDINE KINASE YKOH"/>
    <property type="match status" value="1"/>
</dbReference>
<dbReference type="Pfam" id="PF02518">
    <property type="entry name" value="HATPase_c"/>
    <property type="match status" value="1"/>
</dbReference>
<dbReference type="OrthoDB" id="9786919at2"/>
<keyword evidence="4" id="KW-0597">Phosphoprotein</keyword>
<keyword evidence="10 12" id="KW-0472">Membrane</keyword>
<evidence type="ECO:0000259" key="14">
    <source>
        <dbReference type="PROSITE" id="PS50885"/>
    </source>
</evidence>
<dbReference type="PANTHER" id="PTHR45436:SF5">
    <property type="entry name" value="SENSOR HISTIDINE KINASE TRCS"/>
    <property type="match status" value="1"/>
</dbReference>
<evidence type="ECO:0000256" key="2">
    <source>
        <dbReference type="ARBA" id="ARBA00004370"/>
    </source>
</evidence>
<dbReference type="EC" id="2.7.13.3" evidence="3"/>
<sequence length="463" mass="49151">MPFASIRARLTAWYGVVQMVTLVGLGVAVYVLMARSLLGRVDATLDFEIEEAADRLRSGRPEVFPADLPAAFHETYLMCVRGPGGDVVERSPSPVAAGFPDPPPDEGGGATSHATADLGAGGPFRVASRAVGDGESSRTIQVATSLAAYEREVADLRGVLWTILPAGLLAATLGGYALAGRSLAPVQRITESARRISAANLGERVRPSDGRDELGRLGATLNDMLDRIDRAFVATRRFTGDAAHELKTPVASIRAEAEVALISRRPADEYEATLRSIVEEADRLARLSERLLLLSREDLGAFAELPRQPVRLDELVRATAADAAELARRAGVELRVEALPASFVEADPVLLRQVFENLIENAVKYTPSSGAVTVRGRAQGDGAVVEVIDTGIGIPAEALPRIFDRFYRVDPSRSRRTGGTGLGLSIARALAERHGGSIEADSRPGAGSTFRVVLPALRTGGPA</sequence>
<feature type="domain" description="Histidine kinase" evidence="13">
    <location>
        <begin position="241"/>
        <end position="458"/>
    </location>
</feature>
<protein>
    <recommendedName>
        <fullName evidence="3">histidine kinase</fullName>
        <ecNumber evidence="3">2.7.13.3</ecNumber>
    </recommendedName>
</protein>
<dbReference type="KEGG" id="agv:OJF2_47630"/>
<evidence type="ECO:0000259" key="13">
    <source>
        <dbReference type="PROSITE" id="PS50109"/>
    </source>
</evidence>
<dbReference type="InterPro" id="IPR036097">
    <property type="entry name" value="HisK_dim/P_sf"/>
</dbReference>
<dbReference type="PROSITE" id="PS50109">
    <property type="entry name" value="HIS_KIN"/>
    <property type="match status" value="1"/>
</dbReference>
<dbReference type="Pfam" id="PF00512">
    <property type="entry name" value="HisKA"/>
    <property type="match status" value="1"/>
</dbReference>
<dbReference type="InterPro" id="IPR036890">
    <property type="entry name" value="HATPase_C_sf"/>
</dbReference>
<dbReference type="SMART" id="SM00388">
    <property type="entry name" value="HisKA"/>
    <property type="match status" value="1"/>
</dbReference>
<dbReference type="InterPro" id="IPR003660">
    <property type="entry name" value="HAMP_dom"/>
</dbReference>
<keyword evidence="7 15" id="KW-0418">Kinase</keyword>
<feature type="transmembrane region" description="Helical" evidence="12">
    <location>
        <begin position="12"/>
        <end position="33"/>
    </location>
</feature>
<feature type="transmembrane region" description="Helical" evidence="12">
    <location>
        <begin position="159"/>
        <end position="179"/>
    </location>
</feature>
<evidence type="ECO:0000256" key="9">
    <source>
        <dbReference type="ARBA" id="ARBA00023012"/>
    </source>
</evidence>
<dbReference type="GO" id="GO:0000155">
    <property type="term" value="F:phosphorelay sensor kinase activity"/>
    <property type="evidence" value="ECO:0007669"/>
    <property type="project" value="InterPro"/>
</dbReference>
<dbReference type="CDD" id="cd00082">
    <property type="entry name" value="HisKA"/>
    <property type="match status" value="1"/>
</dbReference>
<dbReference type="PRINTS" id="PR00344">
    <property type="entry name" value="BCTRLSENSOR"/>
</dbReference>
<dbReference type="RefSeq" id="WP_148595916.1">
    <property type="nucleotide sequence ID" value="NZ_CP042997.1"/>
</dbReference>
<dbReference type="Proteomes" id="UP000324233">
    <property type="component" value="Chromosome"/>
</dbReference>
<accession>A0A5B9W6G8</accession>
<comment type="catalytic activity">
    <reaction evidence="1">
        <text>ATP + protein L-histidine = ADP + protein N-phospho-L-histidine.</text>
        <dbReference type="EC" id="2.7.13.3"/>
    </reaction>
</comment>
<dbReference type="SUPFAM" id="SSF158472">
    <property type="entry name" value="HAMP domain-like"/>
    <property type="match status" value="1"/>
</dbReference>
<name>A0A5B9W6G8_9BACT</name>
<evidence type="ECO:0000256" key="7">
    <source>
        <dbReference type="ARBA" id="ARBA00022777"/>
    </source>
</evidence>
<dbReference type="EMBL" id="CP042997">
    <property type="protein sequence ID" value="QEH36203.1"/>
    <property type="molecule type" value="Genomic_DNA"/>
</dbReference>
<feature type="domain" description="HAMP" evidence="14">
    <location>
        <begin position="180"/>
        <end position="233"/>
    </location>
</feature>
<evidence type="ECO:0000256" key="4">
    <source>
        <dbReference type="ARBA" id="ARBA00022553"/>
    </source>
</evidence>
<dbReference type="InterPro" id="IPR005467">
    <property type="entry name" value="His_kinase_dom"/>
</dbReference>
<dbReference type="CDD" id="cd06225">
    <property type="entry name" value="HAMP"/>
    <property type="match status" value="1"/>
</dbReference>
<evidence type="ECO:0000313" key="15">
    <source>
        <dbReference type="EMBL" id="QEH36203.1"/>
    </source>
</evidence>
<evidence type="ECO:0000313" key="16">
    <source>
        <dbReference type="Proteomes" id="UP000324233"/>
    </source>
</evidence>
<evidence type="ECO:0000256" key="11">
    <source>
        <dbReference type="SAM" id="MobiDB-lite"/>
    </source>
</evidence>
<dbReference type="SMART" id="SM00387">
    <property type="entry name" value="HATPase_c"/>
    <property type="match status" value="1"/>
</dbReference>
<evidence type="ECO:0000256" key="6">
    <source>
        <dbReference type="ARBA" id="ARBA00022692"/>
    </source>
</evidence>
<reference evidence="15 16" key="1">
    <citation type="submission" date="2019-08" db="EMBL/GenBank/DDBJ databases">
        <title>Deep-cultivation of Planctomycetes and their phenomic and genomic characterization uncovers novel biology.</title>
        <authorList>
            <person name="Wiegand S."/>
            <person name="Jogler M."/>
            <person name="Boedeker C."/>
            <person name="Pinto D."/>
            <person name="Vollmers J."/>
            <person name="Rivas-Marin E."/>
            <person name="Kohn T."/>
            <person name="Peeters S.H."/>
            <person name="Heuer A."/>
            <person name="Rast P."/>
            <person name="Oberbeckmann S."/>
            <person name="Bunk B."/>
            <person name="Jeske O."/>
            <person name="Meyerdierks A."/>
            <person name="Storesund J.E."/>
            <person name="Kallscheuer N."/>
            <person name="Luecker S."/>
            <person name="Lage O.M."/>
            <person name="Pohl T."/>
            <person name="Merkel B.J."/>
            <person name="Hornburger P."/>
            <person name="Mueller R.-W."/>
            <person name="Bruemmer F."/>
            <person name="Labrenz M."/>
            <person name="Spormann A.M."/>
            <person name="Op den Camp H."/>
            <person name="Overmann J."/>
            <person name="Amann R."/>
            <person name="Jetten M.S.M."/>
            <person name="Mascher T."/>
            <person name="Medema M.H."/>
            <person name="Devos D.P."/>
            <person name="Kaster A.-K."/>
            <person name="Ovreas L."/>
            <person name="Rohde M."/>
            <person name="Galperin M.Y."/>
            <person name="Jogler C."/>
        </authorList>
    </citation>
    <scope>NUCLEOTIDE SEQUENCE [LARGE SCALE GENOMIC DNA]</scope>
    <source>
        <strain evidence="15 16">OJF2</strain>
    </source>
</reference>
<feature type="region of interest" description="Disordered" evidence="11">
    <location>
        <begin position="90"/>
        <end position="121"/>
    </location>
</feature>
<evidence type="ECO:0000256" key="8">
    <source>
        <dbReference type="ARBA" id="ARBA00022989"/>
    </source>
</evidence>
<dbReference type="PROSITE" id="PS50885">
    <property type="entry name" value="HAMP"/>
    <property type="match status" value="1"/>
</dbReference>
<keyword evidence="5 15" id="KW-0808">Transferase</keyword>
<dbReference type="InterPro" id="IPR003661">
    <property type="entry name" value="HisK_dim/P_dom"/>
</dbReference>
<proteinExistence type="predicted"/>
<comment type="subcellular location">
    <subcellularLocation>
        <location evidence="2">Membrane</location>
    </subcellularLocation>
</comment>
<dbReference type="Pfam" id="PF00672">
    <property type="entry name" value="HAMP"/>
    <property type="match status" value="1"/>
</dbReference>
<keyword evidence="16" id="KW-1185">Reference proteome</keyword>
<keyword evidence="6 12" id="KW-0812">Transmembrane</keyword>
<keyword evidence="8 12" id="KW-1133">Transmembrane helix</keyword>
<dbReference type="SUPFAM" id="SSF47384">
    <property type="entry name" value="Homodimeric domain of signal transducing histidine kinase"/>
    <property type="match status" value="1"/>
</dbReference>